<comment type="caution">
    <text evidence="1">The sequence shown here is derived from an EMBL/GenBank/DDBJ whole genome shotgun (WGS) entry which is preliminary data.</text>
</comment>
<name>A0A8J2J468_9HEXA</name>
<keyword evidence="2" id="KW-1185">Reference proteome</keyword>
<organism evidence="1 2">
    <name type="scientific">Allacma fusca</name>
    <dbReference type="NCBI Taxonomy" id="39272"/>
    <lineage>
        <taxon>Eukaryota</taxon>
        <taxon>Metazoa</taxon>
        <taxon>Ecdysozoa</taxon>
        <taxon>Arthropoda</taxon>
        <taxon>Hexapoda</taxon>
        <taxon>Collembola</taxon>
        <taxon>Symphypleona</taxon>
        <taxon>Sminthuridae</taxon>
        <taxon>Allacma</taxon>
    </lineage>
</organism>
<accession>A0A8J2J468</accession>
<evidence type="ECO:0000313" key="1">
    <source>
        <dbReference type="EMBL" id="CAG7631671.1"/>
    </source>
</evidence>
<dbReference type="EMBL" id="CAJVCH010000332">
    <property type="protein sequence ID" value="CAG7631671.1"/>
    <property type="molecule type" value="Genomic_DNA"/>
</dbReference>
<dbReference type="Proteomes" id="UP000708208">
    <property type="component" value="Unassembled WGS sequence"/>
</dbReference>
<reference evidence="1" key="1">
    <citation type="submission" date="2021-06" db="EMBL/GenBank/DDBJ databases">
        <authorList>
            <person name="Hodson N. C."/>
            <person name="Mongue J. A."/>
            <person name="Jaron S. K."/>
        </authorList>
    </citation>
    <scope>NUCLEOTIDE SEQUENCE</scope>
</reference>
<protein>
    <submittedName>
        <fullName evidence="1">Uncharacterized protein</fullName>
    </submittedName>
</protein>
<proteinExistence type="predicted"/>
<gene>
    <name evidence="1" type="ORF">AFUS01_LOCUS126</name>
</gene>
<sequence length="188" mass="21648">MSFDTVRFSRADINNINLGKRRPLNPLNWADRKNKNNKDKGLAYKVLKGRRAGLTIPAIIQPTGEKFCPCKKAGCCQDPKFYTDLYKSFREINADQQNQLLAECLEIQEPKSRRIDPKNAIKIKKHSYSYSVKVRGRRIPVCRMRLLDTFKVTNNRIRTIISKLESGKVTFEDGRGKTTGWKNTICIP</sequence>
<evidence type="ECO:0000313" key="2">
    <source>
        <dbReference type="Proteomes" id="UP000708208"/>
    </source>
</evidence>
<dbReference type="AlphaFoldDB" id="A0A8J2J468"/>